<dbReference type="GO" id="GO:0008897">
    <property type="term" value="F:holo-[acyl-carrier-protein] synthase activity"/>
    <property type="evidence" value="ECO:0007669"/>
    <property type="project" value="InterPro"/>
</dbReference>
<evidence type="ECO:0000313" key="4">
    <source>
        <dbReference type="EMBL" id="MCM1988747.1"/>
    </source>
</evidence>
<dbReference type="InterPro" id="IPR050559">
    <property type="entry name" value="P-Pant_transferase_sf"/>
</dbReference>
<reference evidence="4" key="2">
    <citation type="submission" date="2021-04" db="EMBL/GenBank/DDBJ databases">
        <authorList>
            <person name="Dong X."/>
        </authorList>
    </citation>
    <scope>NUCLEOTIDE SEQUENCE</scope>
    <source>
        <strain evidence="4">ZWT</strain>
    </source>
</reference>
<dbReference type="AlphaFoldDB" id="A0A9J6NWV8"/>
<dbReference type="InterPro" id="IPR008278">
    <property type="entry name" value="4-PPantetheinyl_Trfase_dom"/>
</dbReference>
<evidence type="ECO:0000256" key="1">
    <source>
        <dbReference type="ARBA" id="ARBA00010990"/>
    </source>
</evidence>
<dbReference type="GO" id="GO:0005829">
    <property type="term" value="C:cytosol"/>
    <property type="evidence" value="ECO:0007669"/>
    <property type="project" value="TreeGrafter"/>
</dbReference>
<evidence type="ECO:0000259" key="3">
    <source>
        <dbReference type="Pfam" id="PF01648"/>
    </source>
</evidence>
<keyword evidence="2 4" id="KW-0808">Transferase</keyword>
<feature type="domain" description="4'-phosphopantetheinyl transferase" evidence="3">
    <location>
        <begin position="101"/>
        <end position="176"/>
    </location>
</feature>
<dbReference type="PANTHER" id="PTHR12215">
    <property type="entry name" value="PHOSPHOPANTETHEINE TRANSFERASE"/>
    <property type="match status" value="1"/>
</dbReference>
<accession>A0A9J6NWV8</accession>
<reference evidence="4" key="1">
    <citation type="journal article" date="2021" name="mSystems">
        <title>Bacteria and Archaea Synergistically Convert Glycine Betaine to Biogenic Methane in the Formosa Cold Seep of the South China Sea.</title>
        <authorList>
            <person name="Li L."/>
            <person name="Zhang W."/>
            <person name="Zhang S."/>
            <person name="Song L."/>
            <person name="Sun Q."/>
            <person name="Zhang H."/>
            <person name="Xiang H."/>
            <person name="Dong X."/>
        </authorList>
    </citation>
    <scope>NUCLEOTIDE SEQUENCE</scope>
    <source>
        <strain evidence="4">ZWT</strain>
    </source>
</reference>
<dbReference type="Pfam" id="PF01648">
    <property type="entry name" value="ACPS"/>
    <property type="match status" value="1"/>
</dbReference>
<dbReference type="SUPFAM" id="SSF56214">
    <property type="entry name" value="4'-phosphopantetheinyl transferase"/>
    <property type="match status" value="1"/>
</dbReference>
<dbReference type="Gene3D" id="3.90.470.20">
    <property type="entry name" value="4'-phosphopantetheinyl transferase domain"/>
    <property type="match status" value="2"/>
</dbReference>
<dbReference type="PANTHER" id="PTHR12215:SF10">
    <property type="entry name" value="L-AMINOADIPATE-SEMIALDEHYDE DEHYDROGENASE-PHOSPHOPANTETHEINYL TRANSFERASE"/>
    <property type="match status" value="1"/>
</dbReference>
<comment type="caution">
    <text evidence="4">The sequence shown here is derived from an EMBL/GenBank/DDBJ whole genome shotgun (WGS) entry which is preliminary data.</text>
</comment>
<dbReference type="EMBL" id="JAGSOJ010000001">
    <property type="protein sequence ID" value="MCM1988747.1"/>
    <property type="molecule type" value="Genomic_DNA"/>
</dbReference>
<dbReference type="Proteomes" id="UP001056429">
    <property type="component" value="Unassembled WGS sequence"/>
</dbReference>
<dbReference type="InterPro" id="IPR037143">
    <property type="entry name" value="4-PPantetheinyl_Trfase_dom_sf"/>
</dbReference>
<keyword evidence="5" id="KW-1185">Reference proteome</keyword>
<dbReference type="RefSeq" id="WP_250857616.1">
    <property type="nucleotide sequence ID" value="NZ_JAGSOJ010000001.1"/>
</dbReference>
<protein>
    <submittedName>
        <fullName evidence="4">4'-phosphopantetheinyl transferase superfamily protein</fullName>
    </submittedName>
</protein>
<evidence type="ECO:0000256" key="2">
    <source>
        <dbReference type="ARBA" id="ARBA00022679"/>
    </source>
</evidence>
<sequence>MKALAIIKDIDVNYAEQLKISLIPKERQDRVALFTDKLTKERFLAVEQSASQFAAISFGIPVSNFSGGIGEKPYFKDYPDISVSRSYAGEYIVIAAERQFSIGVDCEEVQDFNSNIAKYFFTHKERKYIESSKDRNTAFTVIWTRKESYIKCMGRGIDYPINTIDVTPIKDIENIPGNKPIFSENEKINNYYINSYIFEKIVISICSENNDVFPIIDQIYEGVIR</sequence>
<comment type="similarity">
    <text evidence="1">Belongs to the P-Pant transferase superfamily. Gsp/Sfp/HetI/AcpT family.</text>
</comment>
<dbReference type="GO" id="GO:0019878">
    <property type="term" value="P:lysine biosynthetic process via aminoadipic acid"/>
    <property type="evidence" value="ECO:0007669"/>
    <property type="project" value="TreeGrafter"/>
</dbReference>
<dbReference type="GO" id="GO:0000287">
    <property type="term" value="F:magnesium ion binding"/>
    <property type="evidence" value="ECO:0007669"/>
    <property type="project" value="InterPro"/>
</dbReference>
<name>A0A9J6NWV8_9CLOT</name>
<gene>
    <name evidence="4" type="ORF">KDK92_03270</name>
</gene>
<organism evidence="4 5">
    <name type="scientific">Oceanirhabdus seepicola</name>
    <dbReference type="NCBI Taxonomy" id="2828781"/>
    <lineage>
        <taxon>Bacteria</taxon>
        <taxon>Bacillati</taxon>
        <taxon>Bacillota</taxon>
        <taxon>Clostridia</taxon>
        <taxon>Eubacteriales</taxon>
        <taxon>Clostridiaceae</taxon>
        <taxon>Oceanirhabdus</taxon>
    </lineage>
</organism>
<proteinExistence type="inferred from homology"/>
<evidence type="ECO:0000313" key="5">
    <source>
        <dbReference type="Proteomes" id="UP001056429"/>
    </source>
</evidence>